<dbReference type="EMBL" id="JBHSNB010000004">
    <property type="protein sequence ID" value="MFC5586853.1"/>
    <property type="molecule type" value="Genomic_DNA"/>
</dbReference>
<keyword evidence="2" id="KW-0998">Cell outer membrane</keyword>
<keyword evidence="2" id="KW-0354">Hemolysis</keyword>
<organism evidence="3 4">
    <name type="scientific">Nitratireductor kimnyeongensis</name>
    <dbReference type="NCBI Taxonomy" id="430679"/>
    <lineage>
        <taxon>Bacteria</taxon>
        <taxon>Pseudomonadati</taxon>
        <taxon>Pseudomonadota</taxon>
        <taxon>Alphaproteobacteria</taxon>
        <taxon>Hyphomicrobiales</taxon>
        <taxon>Phyllobacteriaceae</taxon>
        <taxon>Nitratireductor</taxon>
    </lineage>
</organism>
<evidence type="ECO:0000313" key="3">
    <source>
        <dbReference type="EMBL" id="MFC5586853.1"/>
    </source>
</evidence>
<dbReference type="Gene3D" id="1.20.1600.10">
    <property type="entry name" value="Outer membrane efflux proteins (OEP)"/>
    <property type="match status" value="1"/>
</dbReference>
<dbReference type="PIRSF" id="PIRSF001892">
    <property type="entry name" value="CyaE"/>
    <property type="match status" value="1"/>
</dbReference>
<proteinExistence type="inferred from homology"/>
<protein>
    <recommendedName>
        <fullName evidence="2">Protein CyaE</fullName>
    </recommendedName>
</protein>
<reference evidence="4" key="1">
    <citation type="journal article" date="2019" name="Int. J. Syst. Evol. Microbiol.">
        <title>The Global Catalogue of Microorganisms (GCM) 10K type strain sequencing project: providing services to taxonomists for standard genome sequencing and annotation.</title>
        <authorList>
            <consortium name="The Broad Institute Genomics Platform"/>
            <consortium name="The Broad Institute Genome Sequencing Center for Infectious Disease"/>
            <person name="Wu L."/>
            <person name="Ma J."/>
        </authorList>
    </citation>
    <scope>NUCLEOTIDE SEQUENCE [LARGE SCALE GENOMIC DNA]</scope>
    <source>
        <strain evidence="4">JCM 3366</strain>
    </source>
</reference>
<dbReference type="SUPFAM" id="SSF56954">
    <property type="entry name" value="Outer membrane efflux proteins (OEP)"/>
    <property type="match status" value="1"/>
</dbReference>
<dbReference type="PANTHER" id="PTHR30203">
    <property type="entry name" value="OUTER MEMBRANE CATION EFFLUX PROTEIN"/>
    <property type="match status" value="1"/>
</dbReference>
<comment type="caution">
    <text evidence="3">The sequence shown here is derived from an EMBL/GenBank/DDBJ whole genome shotgun (WGS) entry which is preliminary data.</text>
</comment>
<evidence type="ECO:0000256" key="2">
    <source>
        <dbReference type="PIRNR" id="PIRNR001892"/>
    </source>
</evidence>
<sequence>MKVCLAAGMGFGLSLSRKNIGSRIFTLTLIHTICILTSACVSEYIEPEADTPEQSYSVGGKNGDYSIPPDQEAASSVSELTEKATAFSTDHIKHGYAYSLPELIDIGQRLNPATRVAWEQARQAAAAVGMVEATFLPVITANIIAGQQRVVTPVPKLTGGTDHVGTTINGVVPNIALQWLIFDFGERQAWRTAAEQNAHAANINFNGSHQVLIYNISRAYYQYGATKNNLAIAQQTLANSRRLMDVANTRYKNGVGTSIETAQAKQLVAQSRFRLVQAEDALRDAYHDLIGSVGLPATTNIKISDESARRLPRPRALPTEELVKAALAQRPDVLASYAAIKASEANVRATDAAFMPKVYLGAMASANSGSIQTGNLPGLGLQNTSTGILVGATVPIYDGGLRTNQRRQAEAGVRAAEAAHEQTRSAAIREIVIASDTLRSALASYSAANELVEAAGVTYDASFDAFKNGVVPITDVIAADSGLLDAKQAKAEAHAASLIAASTLAFSLGNMTSRNSPQTAIR</sequence>
<dbReference type="RefSeq" id="WP_223022074.1">
    <property type="nucleotide sequence ID" value="NZ_CP078143.1"/>
</dbReference>
<dbReference type="InterPro" id="IPR003423">
    <property type="entry name" value="OMP_efflux"/>
</dbReference>
<dbReference type="InterPro" id="IPR010131">
    <property type="entry name" value="MdtP/NodT-like"/>
</dbReference>
<dbReference type="Pfam" id="PF02321">
    <property type="entry name" value="OEP"/>
    <property type="match status" value="2"/>
</dbReference>
<name>A0ABW0TDS8_9HYPH</name>
<dbReference type="Proteomes" id="UP001596107">
    <property type="component" value="Unassembled WGS sequence"/>
</dbReference>
<dbReference type="InterPro" id="IPR028351">
    <property type="entry name" value="CyaE"/>
</dbReference>
<gene>
    <name evidence="3" type="ORF">ACFPOD_17200</name>
</gene>
<accession>A0ABW0TDS8</accession>
<keyword evidence="2" id="KW-0472">Membrane</keyword>
<evidence type="ECO:0000256" key="1">
    <source>
        <dbReference type="ARBA" id="ARBA00007613"/>
    </source>
</evidence>
<dbReference type="PANTHER" id="PTHR30203:SF29">
    <property type="entry name" value="PROTEIN CYAE"/>
    <property type="match status" value="1"/>
</dbReference>
<keyword evidence="2" id="KW-0813">Transport</keyword>
<keyword evidence="4" id="KW-1185">Reference proteome</keyword>
<evidence type="ECO:0000313" key="4">
    <source>
        <dbReference type="Proteomes" id="UP001596107"/>
    </source>
</evidence>
<comment type="subcellular location">
    <subcellularLocation>
        <location evidence="2">Cell outer membrane</location>
        <topology evidence="2">Peripheral membrane protein</topology>
    </subcellularLocation>
</comment>
<comment type="similarity">
    <text evidence="1 2">Belongs to the outer membrane factor (OMF) (TC 1.B.17) family.</text>
</comment>
<comment type="function">
    <text evidence="2">CyaE is necessary for transport of calmodulin-sensitive adenylate cyclase-hemolysin (cyclolysin).</text>
</comment>
<keyword evidence="2" id="KW-0204">Cytolysis</keyword>